<evidence type="ECO:0000313" key="2">
    <source>
        <dbReference type="EMBL" id="KAK7487165.1"/>
    </source>
</evidence>
<comment type="caution">
    <text evidence="2">The sequence shown here is derived from an EMBL/GenBank/DDBJ whole genome shotgun (WGS) entry which is preliminary data.</text>
</comment>
<keyword evidence="3" id="KW-1185">Reference proteome</keyword>
<name>A0ABD0KK65_9CAEN</name>
<dbReference type="Proteomes" id="UP001519460">
    <property type="component" value="Unassembled WGS sequence"/>
</dbReference>
<feature type="region of interest" description="Disordered" evidence="1">
    <location>
        <begin position="26"/>
        <end position="95"/>
    </location>
</feature>
<gene>
    <name evidence="2" type="ORF">BaRGS_00021660</name>
</gene>
<feature type="compositionally biased region" description="Polar residues" evidence="1">
    <location>
        <begin position="64"/>
        <end position="79"/>
    </location>
</feature>
<reference evidence="2 3" key="1">
    <citation type="journal article" date="2023" name="Sci. Data">
        <title>Genome assembly of the Korean intertidal mud-creeper Batillaria attramentaria.</title>
        <authorList>
            <person name="Patra A.K."/>
            <person name="Ho P.T."/>
            <person name="Jun S."/>
            <person name="Lee S.J."/>
            <person name="Kim Y."/>
            <person name="Won Y.J."/>
        </authorList>
    </citation>
    <scope>NUCLEOTIDE SEQUENCE [LARGE SCALE GENOMIC DNA]</scope>
    <source>
        <strain evidence="2">Wonlab-2016</strain>
    </source>
</reference>
<organism evidence="2 3">
    <name type="scientific">Batillaria attramentaria</name>
    <dbReference type="NCBI Taxonomy" id="370345"/>
    <lineage>
        <taxon>Eukaryota</taxon>
        <taxon>Metazoa</taxon>
        <taxon>Spiralia</taxon>
        <taxon>Lophotrochozoa</taxon>
        <taxon>Mollusca</taxon>
        <taxon>Gastropoda</taxon>
        <taxon>Caenogastropoda</taxon>
        <taxon>Sorbeoconcha</taxon>
        <taxon>Cerithioidea</taxon>
        <taxon>Batillariidae</taxon>
        <taxon>Batillaria</taxon>
    </lineage>
</organism>
<protein>
    <submittedName>
        <fullName evidence="2">Uncharacterized protein</fullName>
    </submittedName>
</protein>
<evidence type="ECO:0000313" key="3">
    <source>
        <dbReference type="Proteomes" id="UP001519460"/>
    </source>
</evidence>
<proteinExistence type="predicted"/>
<sequence length="138" mass="14998">MFTNKVWGLDYSPRKLLSLCCGFLSRSQQNDSSKDDEDEGKAVNGQGPGKAKDDSYDQIPGVNDSANVKSPDSTYGTTENADKPAANDSSWGSIKDGMNVGWGFRKRGLSGFELNLAAPVLVERPSFSHLDSPTYEEQ</sequence>
<accession>A0ABD0KK65</accession>
<dbReference type="EMBL" id="JACVVK020000169">
    <property type="protein sequence ID" value="KAK7487165.1"/>
    <property type="molecule type" value="Genomic_DNA"/>
</dbReference>
<evidence type="ECO:0000256" key="1">
    <source>
        <dbReference type="SAM" id="MobiDB-lite"/>
    </source>
</evidence>
<dbReference type="AlphaFoldDB" id="A0ABD0KK65"/>